<dbReference type="Pfam" id="PF01872">
    <property type="entry name" value="RibD_C"/>
    <property type="match status" value="1"/>
</dbReference>
<feature type="domain" description="Bacterial bifunctional deaminase-reductase C-terminal" evidence="1">
    <location>
        <begin position="3"/>
        <end position="176"/>
    </location>
</feature>
<reference evidence="2 3" key="1">
    <citation type="submission" date="2019-03" db="EMBL/GenBank/DDBJ databases">
        <title>Genomic Encyclopedia of Archaeal and Bacterial Type Strains, Phase II (KMG-II): from individual species to whole genera.</title>
        <authorList>
            <person name="Goeker M."/>
        </authorList>
    </citation>
    <scope>NUCLEOTIDE SEQUENCE [LARGE SCALE GENOMIC DNA]</scope>
    <source>
        <strain evidence="2 3">DSM 45499</strain>
    </source>
</reference>
<name>A0A4R7UW94_9PSEU</name>
<organism evidence="2 3">
    <name type="scientific">Actinophytocola oryzae</name>
    <dbReference type="NCBI Taxonomy" id="502181"/>
    <lineage>
        <taxon>Bacteria</taxon>
        <taxon>Bacillati</taxon>
        <taxon>Actinomycetota</taxon>
        <taxon>Actinomycetes</taxon>
        <taxon>Pseudonocardiales</taxon>
        <taxon>Pseudonocardiaceae</taxon>
    </lineage>
</organism>
<dbReference type="Gene3D" id="3.40.430.10">
    <property type="entry name" value="Dihydrofolate Reductase, subunit A"/>
    <property type="match status" value="1"/>
</dbReference>
<dbReference type="SUPFAM" id="SSF53597">
    <property type="entry name" value="Dihydrofolate reductase-like"/>
    <property type="match status" value="1"/>
</dbReference>
<evidence type="ECO:0000259" key="1">
    <source>
        <dbReference type="Pfam" id="PF01872"/>
    </source>
</evidence>
<dbReference type="PANTHER" id="PTHR38011">
    <property type="entry name" value="DIHYDROFOLATE REDUCTASE FAMILY PROTEIN (AFU_ORTHOLOGUE AFUA_8G06820)"/>
    <property type="match status" value="1"/>
</dbReference>
<comment type="caution">
    <text evidence="2">The sequence shown here is derived from an EMBL/GenBank/DDBJ whole genome shotgun (WGS) entry which is preliminary data.</text>
</comment>
<dbReference type="InterPro" id="IPR024072">
    <property type="entry name" value="DHFR-like_dom_sf"/>
</dbReference>
<gene>
    <name evidence="2" type="ORF">CLV71_121119</name>
</gene>
<evidence type="ECO:0000313" key="3">
    <source>
        <dbReference type="Proteomes" id="UP000294927"/>
    </source>
</evidence>
<dbReference type="AlphaFoldDB" id="A0A4R7UW94"/>
<accession>A0A4R7UW94</accession>
<dbReference type="GO" id="GO:0009231">
    <property type="term" value="P:riboflavin biosynthetic process"/>
    <property type="evidence" value="ECO:0007669"/>
    <property type="project" value="InterPro"/>
</dbReference>
<dbReference type="RefSeq" id="WP_133907992.1">
    <property type="nucleotide sequence ID" value="NZ_SOCP01000021.1"/>
</dbReference>
<dbReference type="Proteomes" id="UP000294927">
    <property type="component" value="Unassembled WGS sequence"/>
</dbReference>
<evidence type="ECO:0000313" key="2">
    <source>
        <dbReference type="EMBL" id="TDV41053.1"/>
    </source>
</evidence>
<keyword evidence="3" id="KW-1185">Reference proteome</keyword>
<dbReference type="InterPro" id="IPR050765">
    <property type="entry name" value="Riboflavin_Biosynth_HTPR"/>
</dbReference>
<sequence length="193" mass="20484">MGKVVIDISVSLDGYISGPNDRPDEGLGDGGDRLHNWVWNGEIAESDSTLMTESLAAVGALVCGRRTYDNSKPYWGVGKGPHGDVPVFVVSHGVDEDGVGDHTPFTWVGDIQTAYEQAVKAAGERDVRVMGGASVPQQFLAAGLVDEVTIHLVPAFLGGGQRLFDNLGPDVVLEQTAVVSSPALTHLTYRTVR</sequence>
<proteinExistence type="predicted"/>
<dbReference type="OrthoDB" id="2313602at2"/>
<dbReference type="EMBL" id="SOCP01000021">
    <property type="protein sequence ID" value="TDV41053.1"/>
    <property type="molecule type" value="Genomic_DNA"/>
</dbReference>
<protein>
    <submittedName>
        <fullName evidence="2">Dihydrofolate reductase</fullName>
    </submittedName>
</protein>
<dbReference type="InterPro" id="IPR002734">
    <property type="entry name" value="RibDG_C"/>
</dbReference>
<dbReference type="PANTHER" id="PTHR38011:SF12">
    <property type="entry name" value="BIFUNCTIONAL DEAMINASE-REDUCTASE DOMAIN PROTEIN"/>
    <property type="match status" value="1"/>
</dbReference>
<dbReference type="GO" id="GO:0008703">
    <property type="term" value="F:5-amino-6-(5-phosphoribosylamino)uracil reductase activity"/>
    <property type="evidence" value="ECO:0007669"/>
    <property type="project" value="InterPro"/>
</dbReference>